<dbReference type="EMBL" id="CP073754">
    <property type="protein sequence ID" value="QWF70394.1"/>
    <property type="molecule type" value="Genomic_DNA"/>
</dbReference>
<accession>A0A975MML3</accession>
<dbReference type="KEGG" id="mpad:KEF85_13780"/>
<keyword evidence="7" id="KW-1185">Reference proteome</keyword>
<keyword evidence="1" id="KW-0805">Transcription regulation</keyword>
<dbReference type="AlphaFoldDB" id="A0A975MML3"/>
<evidence type="ECO:0000256" key="4">
    <source>
        <dbReference type="PROSITE-ProRule" id="PRU00335"/>
    </source>
</evidence>
<feature type="domain" description="HTH tetR-type" evidence="5">
    <location>
        <begin position="12"/>
        <end position="72"/>
    </location>
</feature>
<feature type="DNA-binding region" description="H-T-H motif" evidence="4">
    <location>
        <begin position="35"/>
        <end position="54"/>
    </location>
</feature>
<dbReference type="PROSITE" id="PS50977">
    <property type="entry name" value="HTH_TETR_2"/>
    <property type="match status" value="1"/>
</dbReference>
<name>A0A975MML3_9GAMM</name>
<evidence type="ECO:0000256" key="2">
    <source>
        <dbReference type="ARBA" id="ARBA00023125"/>
    </source>
</evidence>
<proteinExistence type="predicted"/>
<dbReference type="InterPro" id="IPR009057">
    <property type="entry name" value="Homeodomain-like_sf"/>
</dbReference>
<dbReference type="Pfam" id="PF00440">
    <property type="entry name" value="TetR_N"/>
    <property type="match status" value="1"/>
</dbReference>
<dbReference type="GO" id="GO:0003700">
    <property type="term" value="F:DNA-binding transcription factor activity"/>
    <property type="evidence" value="ECO:0007669"/>
    <property type="project" value="TreeGrafter"/>
</dbReference>
<evidence type="ECO:0000256" key="1">
    <source>
        <dbReference type="ARBA" id="ARBA00023015"/>
    </source>
</evidence>
<dbReference type="Proteomes" id="UP000676649">
    <property type="component" value="Chromosome"/>
</dbReference>
<organism evidence="6 7">
    <name type="scientific">Methylomonas paludis</name>
    <dbReference type="NCBI Taxonomy" id="1173101"/>
    <lineage>
        <taxon>Bacteria</taxon>
        <taxon>Pseudomonadati</taxon>
        <taxon>Pseudomonadota</taxon>
        <taxon>Gammaproteobacteria</taxon>
        <taxon>Methylococcales</taxon>
        <taxon>Methylococcaceae</taxon>
        <taxon>Methylomonas</taxon>
    </lineage>
</organism>
<evidence type="ECO:0000259" key="5">
    <source>
        <dbReference type="PROSITE" id="PS50977"/>
    </source>
</evidence>
<reference evidence="6" key="1">
    <citation type="submission" date="2021-04" db="EMBL/GenBank/DDBJ databases">
        <title>Draft genome sequence data of methanotrophic Methylovulum sp. strain S1L and Methylomonas sp. strain S2AM isolated from boreal lake water columns.</title>
        <authorList>
            <person name="Rissanen A.J."/>
            <person name="Mangayil R."/>
            <person name="Svenning M.M."/>
            <person name="Khanongnuch R."/>
        </authorList>
    </citation>
    <scope>NUCLEOTIDE SEQUENCE</scope>
    <source>
        <strain evidence="6">S2AM</strain>
    </source>
</reference>
<sequence length="199" mass="22642">MEQEIENTPNKIVNQDEILQAALKLFAEKGYFNTSLADIKEAAGLKSISVIYQFFKTKQAIAIALRENILDSFSISIDDIRRRNRKAADQLREIVDLLFRLTDEAPEIIQFMLFIKTSDFLPEQTALFETAAFNKIRKILQAGIKDGEIRALEPALAYSYFFGIVLQVLAMVLNKDLPKTADSYQTQVWMAAWGSIVKK</sequence>
<dbReference type="InterPro" id="IPR036271">
    <property type="entry name" value="Tet_transcr_reg_TetR-rel_C_sf"/>
</dbReference>
<keyword evidence="2 4" id="KW-0238">DNA-binding</keyword>
<evidence type="ECO:0000313" key="6">
    <source>
        <dbReference type="EMBL" id="QWF70394.1"/>
    </source>
</evidence>
<dbReference type="RefSeq" id="WP_215581510.1">
    <property type="nucleotide sequence ID" value="NZ_CP073754.1"/>
</dbReference>
<dbReference type="PANTHER" id="PTHR30055:SF234">
    <property type="entry name" value="HTH-TYPE TRANSCRIPTIONAL REGULATOR BETI"/>
    <property type="match status" value="1"/>
</dbReference>
<dbReference type="Gene3D" id="1.10.357.10">
    <property type="entry name" value="Tetracycline Repressor, domain 2"/>
    <property type="match status" value="1"/>
</dbReference>
<evidence type="ECO:0000313" key="7">
    <source>
        <dbReference type="Proteomes" id="UP000676649"/>
    </source>
</evidence>
<evidence type="ECO:0000256" key="3">
    <source>
        <dbReference type="ARBA" id="ARBA00023163"/>
    </source>
</evidence>
<dbReference type="InterPro" id="IPR050109">
    <property type="entry name" value="HTH-type_TetR-like_transc_reg"/>
</dbReference>
<dbReference type="GO" id="GO:0000976">
    <property type="term" value="F:transcription cis-regulatory region binding"/>
    <property type="evidence" value="ECO:0007669"/>
    <property type="project" value="TreeGrafter"/>
</dbReference>
<dbReference type="SUPFAM" id="SSF46689">
    <property type="entry name" value="Homeodomain-like"/>
    <property type="match status" value="1"/>
</dbReference>
<keyword evidence="3" id="KW-0804">Transcription</keyword>
<protein>
    <submittedName>
        <fullName evidence="6">TetR/AcrR family transcriptional regulator</fullName>
    </submittedName>
</protein>
<gene>
    <name evidence="6" type="ORF">KEF85_13780</name>
</gene>
<dbReference type="PANTHER" id="PTHR30055">
    <property type="entry name" value="HTH-TYPE TRANSCRIPTIONAL REGULATOR RUTR"/>
    <property type="match status" value="1"/>
</dbReference>
<dbReference type="SUPFAM" id="SSF48498">
    <property type="entry name" value="Tetracyclin repressor-like, C-terminal domain"/>
    <property type="match status" value="1"/>
</dbReference>
<dbReference type="InterPro" id="IPR001647">
    <property type="entry name" value="HTH_TetR"/>
</dbReference>